<dbReference type="Proteomes" id="UP001275436">
    <property type="component" value="Unassembled WGS sequence"/>
</dbReference>
<feature type="transmembrane region" description="Helical" evidence="9">
    <location>
        <begin position="12"/>
        <end position="32"/>
    </location>
</feature>
<evidence type="ECO:0000256" key="1">
    <source>
        <dbReference type="ARBA" id="ARBA00004429"/>
    </source>
</evidence>
<keyword evidence="6 9" id="KW-1133">Transmembrane helix</keyword>
<dbReference type="PANTHER" id="PTHR35011:SF2">
    <property type="entry name" value="2,3-DIKETO-L-GULONATE TRAP TRANSPORTER SMALL PERMEASE PROTEIN YIAM"/>
    <property type="match status" value="1"/>
</dbReference>
<evidence type="ECO:0000313" key="11">
    <source>
        <dbReference type="EMBL" id="GLO68136.1"/>
    </source>
</evidence>
<reference evidence="11 12" key="1">
    <citation type="submission" date="2023-02" db="EMBL/GenBank/DDBJ databases">
        <title>Oceanobacillus kimchii IFOP_LL358 isolated form Alexandrium catenella lab strain.</title>
        <authorList>
            <person name="Gajardo G."/>
            <person name="Ueki S."/>
            <person name="Maruyama F."/>
        </authorList>
    </citation>
    <scope>NUCLEOTIDE SEQUENCE [LARGE SCALE GENOMIC DNA]</scope>
    <source>
        <strain evidence="11 12">IFOP_LL358</strain>
    </source>
</reference>
<evidence type="ECO:0000256" key="8">
    <source>
        <dbReference type="ARBA" id="ARBA00038436"/>
    </source>
</evidence>
<proteinExistence type="inferred from homology"/>
<evidence type="ECO:0000256" key="3">
    <source>
        <dbReference type="ARBA" id="ARBA00022475"/>
    </source>
</evidence>
<feature type="transmembrane region" description="Helical" evidence="9">
    <location>
        <begin position="47"/>
        <end position="65"/>
    </location>
</feature>
<evidence type="ECO:0000256" key="6">
    <source>
        <dbReference type="ARBA" id="ARBA00022989"/>
    </source>
</evidence>
<name>A0ABQ5TMV0_9BACI</name>
<organism evidence="11 12">
    <name type="scientific">Oceanobacillus kimchii</name>
    <dbReference type="NCBI Taxonomy" id="746691"/>
    <lineage>
        <taxon>Bacteria</taxon>
        <taxon>Bacillati</taxon>
        <taxon>Bacillota</taxon>
        <taxon>Bacilli</taxon>
        <taxon>Bacillales</taxon>
        <taxon>Bacillaceae</taxon>
        <taxon>Oceanobacillus</taxon>
    </lineage>
</organism>
<dbReference type="EMBL" id="BSKO01000001">
    <property type="protein sequence ID" value="GLO68136.1"/>
    <property type="molecule type" value="Genomic_DNA"/>
</dbReference>
<feature type="domain" description="Tripartite ATP-independent periplasmic transporters DctQ component" evidence="10">
    <location>
        <begin position="23"/>
        <end position="150"/>
    </location>
</feature>
<protein>
    <submittedName>
        <fullName evidence="11">C4-dicarboxylate ABC transporter permease</fullName>
    </submittedName>
</protein>
<evidence type="ECO:0000256" key="7">
    <source>
        <dbReference type="ARBA" id="ARBA00023136"/>
    </source>
</evidence>
<feature type="transmembrane region" description="Helical" evidence="9">
    <location>
        <begin position="128"/>
        <end position="146"/>
    </location>
</feature>
<evidence type="ECO:0000313" key="12">
    <source>
        <dbReference type="Proteomes" id="UP001275436"/>
    </source>
</evidence>
<evidence type="ECO:0000256" key="4">
    <source>
        <dbReference type="ARBA" id="ARBA00022519"/>
    </source>
</evidence>
<keyword evidence="7 9" id="KW-0472">Membrane</keyword>
<comment type="subcellular location">
    <subcellularLocation>
        <location evidence="1">Cell inner membrane</location>
        <topology evidence="1">Multi-pass membrane protein</topology>
    </subcellularLocation>
</comment>
<gene>
    <name evidence="11" type="ORF">MACH08_39200</name>
</gene>
<comment type="caution">
    <text evidence="11">The sequence shown here is derived from an EMBL/GenBank/DDBJ whole genome shotgun (WGS) entry which is preliminary data.</text>
</comment>
<dbReference type="InterPro" id="IPR007387">
    <property type="entry name" value="TRAP_DctQ"/>
</dbReference>
<dbReference type="Pfam" id="PF04290">
    <property type="entry name" value="DctQ"/>
    <property type="match status" value="1"/>
</dbReference>
<feature type="transmembrane region" description="Helical" evidence="9">
    <location>
        <begin position="86"/>
        <end position="108"/>
    </location>
</feature>
<evidence type="ECO:0000256" key="9">
    <source>
        <dbReference type="SAM" id="Phobius"/>
    </source>
</evidence>
<dbReference type="PANTHER" id="PTHR35011">
    <property type="entry name" value="2,3-DIKETO-L-GULONATE TRAP TRANSPORTER SMALL PERMEASE PROTEIN YIAM"/>
    <property type="match status" value="1"/>
</dbReference>
<comment type="similarity">
    <text evidence="8">Belongs to the TRAP transporter small permease family.</text>
</comment>
<dbReference type="RefSeq" id="WP_077596082.1">
    <property type="nucleotide sequence ID" value="NZ_BSKO01000001.1"/>
</dbReference>
<keyword evidence="4" id="KW-0997">Cell inner membrane</keyword>
<keyword evidence="12" id="KW-1185">Reference proteome</keyword>
<evidence type="ECO:0000256" key="5">
    <source>
        <dbReference type="ARBA" id="ARBA00022692"/>
    </source>
</evidence>
<dbReference type="InterPro" id="IPR055348">
    <property type="entry name" value="DctQ"/>
</dbReference>
<evidence type="ECO:0000259" key="10">
    <source>
        <dbReference type="Pfam" id="PF04290"/>
    </source>
</evidence>
<keyword evidence="2" id="KW-0813">Transport</keyword>
<accession>A0ABQ5TMV0</accession>
<keyword evidence="3" id="KW-1003">Cell membrane</keyword>
<evidence type="ECO:0000256" key="2">
    <source>
        <dbReference type="ARBA" id="ARBA00022448"/>
    </source>
</evidence>
<sequence>MKKVKRWIDLGLLTITSILILFLVVAAIWQVFTRFVLQDPSIVTQEVLRFSLIWVAVIGAAYAFGQDEHLSLTFLRDKITGQAHKILRWFIDILVIVFALFVMVIGGFNIAQATMAELSPILNMPMGLVYGVLPICGIIIIFYQIIHISERQGIERSNSFEKGENTWM</sequence>
<keyword evidence="5 9" id="KW-0812">Transmembrane</keyword>